<dbReference type="EMBL" id="CP001685">
    <property type="protein sequence ID" value="ACV39169.1"/>
    <property type="molecule type" value="Genomic_DNA"/>
</dbReference>
<keyword evidence="1" id="KW-1133">Transmembrane helix</keyword>
<accession>C7NAI8</accession>
<reference evidence="2 3" key="1">
    <citation type="journal article" date="2009" name="Stand. Genomic Sci.">
        <title>Complete genome sequence of Leptotrichia buccalis type strain (C-1013-b).</title>
        <authorList>
            <person name="Ivanova N."/>
            <person name="Gronow S."/>
            <person name="Lapidus A."/>
            <person name="Copeland A."/>
            <person name="Glavina Del Rio T."/>
            <person name="Nolan M."/>
            <person name="Lucas S."/>
            <person name="Chen F."/>
            <person name="Tice H."/>
            <person name="Cheng J.F."/>
            <person name="Saunders E."/>
            <person name="Bruce D."/>
            <person name="Goodwin L."/>
            <person name="Brettin T."/>
            <person name="Detter J.C."/>
            <person name="Han C."/>
            <person name="Pitluck S."/>
            <person name="Mikhailova N."/>
            <person name="Pati A."/>
            <person name="Mavrommatis K."/>
            <person name="Chen A."/>
            <person name="Palaniappan K."/>
            <person name="Land M."/>
            <person name="Hauser L."/>
            <person name="Chang Y.J."/>
            <person name="Jeffries C.D."/>
            <person name="Chain P."/>
            <person name="Rohde C."/>
            <person name="Goker M."/>
            <person name="Bristow J."/>
            <person name="Eisen J.A."/>
            <person name="Markowitz V."/>
            <person name="Hugenholtz P."/>
            <person name="Kyrpides N.C."/>
            <person name="Klenk H.P."/>
        </authorList>
    </citation>
    <scope>NUCLEOTIDE SEQUENCE [LARGE SCALE GENOMIC DNA]</scope>
    <source>
        <strain evidence="3">ATCC 14201 / DSM 1135 / JCM 12969 / NCTC 10249 / C-1013-b</strain>
    </source>
</reference>
<name>C7NAI8_LEPBD</name>
<keyword evidence="1" id="KW-0472">Membrane</keyword>
<keyword evidence="1" id="KW-0812">Transmembrane</keyword>
<dbReference type="AlphaFoldDB" id="C7NAI8"/>
<dbReference type="KEGG" id="lba:Lebu_1280"/>
<evidence type="ECO:0000313" key="3">
    <source>
        <dbReference type="Proteomes" id="UP000001910"/>
    </source>
</evidence>
<gene>
    <name evidence="2" type="ordered locus">Lebu_1280</name>
</gene>
<dbReference type="RefSeq" id="WP_015769510.1">
    <property type="nucleotide sequence ID" value="NC_013192.1"/>
</dbReference>
<feature type="transmembrane region" description="Helical" evidence="1">
    <location>
        <begin position="53"/>
        <end position="73"/>
    </location>
</feature>
<evidence type="ECO:0000256" key="1">
    <source>
        <dbReference type="SAM" id="Phobius"/>
    </source>
</evidence>
<evidence type="ECO:0000313" key="2">
    <source>
        <dbReference type="EMBL" id="ACV39169.1"/>
    </source>
</evidence>
<feature type="transmembrane region" description="Helical" evidence="1">
    <location>
        <begin position="20"/>
        <end position="41"/>
    </location>
</feature>
<proteinExistence type="predicted"/>
<dbReference type="Proteomes" id="UP000001910">
    <property type="component" value="Chromosome"/>
</dbReference>
<keyword evidence="3" id="KW-1185">Reference proteome</keyword>
<organism evidence="2 3">
    <name type="scientific">Leptotrichia buccalis (strain ATCC 14201 / DSM 1135 / JCM 12969 / NCTC 10249 / C-1013-b)</name>
    <dbReference type="NCBI Taxonomy" id="523794"/>
    <lineage>
        <taxon>Bacteria</taxon>
        <taxon>Fusobacteriati</taxon>
        <taxon>Fusobacteriota</taxon>
        <taxon>Fusobacteriia</taxon>
        <taxon>Fusobacteriales</taxon>
        <taxon>Leptotrichiaceae</taxon>
        <taxon>Leptotrichia</taxon>
    </lineage>
</organism>
<sequence length="96" mass="10892">MFQKSEKNITKKKSYNKKMFIFPLIVCSIGLIICFIGGTIGAKLFLHDPSNPFVLTGSIVLSLGTALFFDALVKEKYRLKLKIRFPLKMIFSAYPI</sequence>
<dbReference type="HOGENOM" id="CLU_2356280_0_0_0"/>
<protein>
    <submittedName>
        <fullName evidence="2">Uncharacterized protein</fullName>
    </submittedName>
</protein>